<proteinExistence type="predicted"/>
<dbReference type="AlphaFoldDB" id="A0A1N7EZC5"/>
<name>A0A1N7EZC5_9NOCA</name>
<reference evidence="1 2" key="1">
    <citation type="submission" date="2017-01" db="EMBL/GenBank/DDBJ databases">
        <authorList>
            <person name="Mah S.A."/>
            <person name="Swanson W.J."/>
            <person name="Moy G.W."/>
            <person name="Vacquier V.D."/>
        </authorList>
    </citation>
    <scope>NUCLEOTIDE SEQUENCE [LARGE SCALE GENOMIC DNA]</scope>
    <source>
        <strain evidence="1 2">CPCC 203464</strain>
    </source>
</reference>
<evidence type="ECO:0000313" key="2">
    <source>
        <dbReference type="Proteomes" id="UP000186218"/>
    </source>
</evidence>
<dbReference type="RefSeq" id="WP_076478453.1">
    <property type="nucleotide sequence ID" value="NZ_FTNT01000004.1"/>
</dbReference>
<dbReference type="STRING" id="1344003.SAMN05445060_1669"/>
<gene>
    <name evidence="1" type="ORF">SAMN05445060_1669</name>
</gene>
<protein>
    <submittedName>
        <fullName evidence="1">Uncharacterized protein</fullName>
    </submittedName>
</protein>
<dbReference type="EMBL" id="FTNT01000004">
    <property type="protein sequence ID" value="SIR93439.1"/>
    <property type="molecule type" value="Genomic_DNA"/>
</dbReference>
<accession>A0A1N7EZC5</accession>
<keyword evidence="2" id="KW-1185">Reference proteome</keyword>
<organism evidence="1 2">
    <name type="scientific">Williamsia sterculiae</name>
    <dbReference type="NCBI Taxonomy" id="1344003"/>
    <lineage>
        <taxon>Bacteria</taxon>
        <taxon>Bacillati</taxon>
        <taxon>Actinomycetota</taxon>
        <taxon>Actinomycetes</taxon>
        <taxon>Mycobacteriales</taxon>
        <taxon>Nocardiaceae</taxon>
        <taxon>Williamsia</taxon>
    </lineage>
</organism>
<sequence>MSWSQWFQIPPATGGLGVDRISAVQMSVAASLHPEAPPTWMVQNAVADEGPRGDAVTYR</sequence>
<evidence type="ECO:0000313" key="1">
    <source>
        <dbReference type="EMBL" id="SIR93439.1"/>
    </source>
</evidence>
<dbReference type="Proteomes" id="UP000186218">
    <property type="component" value="Unassembled WGS sequence"/>
</dbReference>